<evidence type="ECO:0000313" key="2">
    <source>
        <dbReference type="EMBL" id="KRW99646.1"/>
    </source>
</evidence>
<dbReference type="InParanoid" id="A0A0V0QBP8"/>
<proteinExistence type="predicted"/>
<feature type="compositionally biased region" description="Basic and acidic residues" evidence="1">
    <location>
        <begin position="103"/>
        <end position="128"/>
    </location>
</feature>
<evidence type="ECO:0000256" key="1">
    <source>
        <dbReference type="SAM" id="MobiDB-lite"/>
    </source>
</evidence>
<feature type="region of interest" description="Disordered" evidence="1">
    <location>
        <begin position="401"/>
        <end position="433"/>
    </location>
</feature>
<feature type="compositionally biased region" description="Polar residues" evidence="1">
    <location>
        <begin position="407"/>
        <end position="416"/>
    </location>
</feature>
<dbReference type="EMBL" id="LDAU01000205">
    <property type="protein sequence ID" value="KRW99646.1"/>
    <property type="molecule type" value="Genomic_DNA"/>
</dbReference>
<dbReference type="Proteomes" id="UP000054937">
    <property type="component" value="Unassembled WGS sequence"/>
</dbReference>
<comment type="caution">
    <text evidence="2">The sequence shown here is derived from an EMBL/GenBank/DDBJ whole genome shotgun (WGS) entry which is preliminary data.</text>
</comment>
<dbReference type="AlphaFoldDB" id="A0A0V0QBP8"/>
<feature type="compositionally biased region" description="Low complexity" evidence="1">
    <location>
        <begin position="81"/>
        <end position="99"/>
    </location>
</feature>
<accession>A0A0V0QBP8</accession>
<gene>
    <name evidence="2" type="ORF">PPERSA_03447</name>
</gene>
<feature type="compositionally biased region" description="Basic and acidic residues" evidence="1">
    <location>
        <begin position="63"/>
        <end position="80"/>
    </location>
</feature>
<sequence>MDKQQFFSQQTFSFFNSQDPNAYNNLDLSFSNDKDAINQNSNQNIDPKQEENTQEQNENQNKQSEKNPEKSSEEKQEQKQQQEQQQLNKQQEEQQQQQEEIQEERKETEEKQFEDQKQQEKKVVKKTEQPKNYGELASQVLKVKEEEIKKSLTKSPIKEQILQNEMKKPLNFFDYIRLFFKKIPSDGLLPNAQKASYTLYEDLKIMEYLGEKNKGNTISQGYKALSNGQILYRSFNSIRSRFEDCLKNLNKQDMCKIMKYIGDSNNLKGFLVFQKTINQQGQTIRTLKEISKSDPKFLVNDPSLSKILKGTKTTQQNKRNYEEISQKPKPLQPLNTKKQLIDNLKYAPKENLEKKIKTNQNIDIIISKPTQQQQQQISQQEKQAQQQQEQQQQIQQKQTQKQQKQQMMSRISVINSKNEEDIRKFQEEKEESSELSSEEIAAIVQLNEAELKKLGSKKLAQIQKTVLKTRQQIHNKQMQNEEKQKLKLKFDTSIIDSFFIIYSKFPSKAQHFF</sequence>
<keyword evidence="3" id="KW-1185">Reference proteome</keyword>
<feature type="region of interest" description="Disordered" evidence="1">
    <location>
        <begin position="1"/>
        <end position="128"/>
    </location>
</feature>
<name>A0A0V0QBP8_PSEPJ</name>
<feature type="compositionally biased region" description="Basic and acidic residues" evidence="1">
    <location>
        <begin position="417"/>
        <end position="427"/>
    </location>
</feature>
<organism evidence="2 3">
    <name type="scientific">Pseudocohnilembus persalinus</name>
    <name type="common">Ciliate</name>
    <dbReference type="NCBI Taxonomy" id="266149"/>
    <lineage>
        <taxon>Eukaryota</taxon>
        <taxon>Sar</taxon>
        <taxon>Alveolata</taxon>
        <taxon>Ciliophora</taxon>
        <taxon>Intramacronucleata</taxon>
        <taxon>Oligohymenophorea</taxon>
        <taxon>Scuticociliatia</taxon>
        <taxon>Philasterida</taxon>
        <taxon>Pseudocohnilembidae</taxon>
        <taxon>Pseudocohnilembus</taxon>
    </lineage>
</organism>
<protein>
    <submittedName>
        <fullName evidence="2">Uncharacterized protein</fullName>
    </submittedName>
</protein>
<reference evidence="2 3" key="1">
    <citation type="journal article" date="2015" name="Sci. Rep.">
        <title>Genome of the facultative scuticociliatosis pathogen Pseudocohnilembus persalinus provides insight into its virulence through horizontal gene transfer.</title>
        <authorList>
            <person name="Xiong J."/>
            <person name="Wang G."/>
            <person name="Cheng J."/>
            <person name="Tian M."/>
            <person name="Pan X."/>
            <person name="Warren A."/>
            <person name="Jiang C."/>
            <person name="Yuan D."/>
            <person name="Miao W."/>
        </authorList>
    </citation>
    <scope>NUCLEOTIDE SEQUENCE [LARGE SCALE GENOMIC DNA]</scope>
    <source>
        <strain evidence="2">36N120E</strain>
    </source>
</reference>
<evidence type="ECO:0000313" key="3">
    <source>
        <dbReference type="Proteomes" id="UP000054937"/>
    </source>
</evidence>
<feature type="compositionally biased region" description="Polar residues" evidence="1">
    <location>
        <begin position="19"/>
        <end position="46"/>
    </location>
</feature>
<feature type="compositionally biased region" description="Low complexity" evidence="1">
    <location>
        <begin position="1"/>
        <end position="18"/>
    </location>
</feature>